<dbReference type="CDD" id="cd12291">
    <property type="entry name" value="RRM1_La"/>
    <property type="match status" value="1"/>
</dbReference>
<dbReference type="Proteomes" id="UP000799429">
    <property type="component" value="Unassembled WGS sequence"/>
</dbReference>
<evidence type="ECO:0000313" key="9">
    <source>
        <dbReference type="Proteomes" id="UP000799429"/>
    </source>
</evidence>
<feature type="domain" description="RRM" evidence="6">
    <location>
        <begin position="247"/>
        <end position="339"/>
    </location>
</feature>
<dbReference type="InterPro" id="IPR036388">
    <property type="entry name" value="WH-like_DNA-bd_sf"/>
</dbReference>
<evidence type="ECO:0000259" key="7">
    <source>
        <dbReference type="PROSITE" id="PS50961"/>
    </source>
</evidence>
<dbReference type="InterPro" id="IPR035979">
    <property type="entry name" value="RBD_domain_sf"/>
</dbReference>
<dbReference type="PROSITE" id="PS50961">
    <property type="entry name" value="HTH_LA"/>
    <property type="match status" value="1"/>
</dbReference>
<dbReference type="GO" id="GO:1990904">
    <property type="term" value="C:ribonucleoprotein complex"/>
    <property type="evidence" value="ECO:0007669"/>
    <property type="project" value="InterPro"/>
</dbReference>
<dbReference type="SUPFAM" id="SSF46785">
    <property type="entry name" value="Winged helix' DNA-binding domain"/>
    <property type="match status" value="1"/>
</dbReference>
<dbReference type="GO" id="GO:0006396">
    <property type="term" value="P:RNA processing"/>
    <property type="evidence" value="ECO:0007669"/>
    <property type="project" value="InterPro"/>
</dbReference>
<evidence type="ECO:0000256" key="1">
    <source>
        <dbReference type="ARBA" id="ARBA00004123"/>
    </source>
</evidence>
<dbReference type="PANTHER" id="PTHR22792:SF140">
    <property type="entry name" value="ACHILLES, ISOFORM A"/>
    <property type="match status" value="1"/>
</dbReference>
<dbReference type="InterPro" id="IPR045180">
    <property type="entry name" value="La_dom_prot"/>
</dbReference>
<feature type="region of interest" description="Disordered" evidence="5">
    <location>
        <begin position="344"/>
        <end position="493"/>
    </location>
</feature>
<feature type="domain" description="HTH La-type RNA-binding" evidence="7">
    <location>
        <begin position="140"/>
        <end position="231"/>
    </location>
</feature>
<dbReference type="InterPro" id="IPR012677">
    <property type="entry name" value="Nucleotide-bd_a/b_plait_sf"/>
</dbReference>
<dbReference type="Pfam" id="PF00076">
    <property type="entry name" value="RRM_1"/>
    <property type="match status" value="1"/>
</dbReference>
<dbReference type="GO" id="GO:0003729">
    <property type="term" value="F:mRNA binding"/>
    <property type="evidence" value="ECO:0007669"/>
    <property type="project" value="TreeGrafter"/>
</dbReference>
<evidence type="ECO:0000259" key="6">
    <source>
        <dbReference type="PROSITE" id="PS50102"/>
    </source>
</evidence>
<dbReference type="SMART" id="SM00715">
    <property type="entry name" value="LA"/>
    <property type="match status" value="1"/>
</dbReference>
<feature type="compositionally biased region" description="Basic and acidic residues" evidence="5">
    <location>
        <begin position="457"/>
        <end position="472"/>
    </location>
</feature>
<feature type="compositionally biased region" description="Basic and acidic residues" evidence="5">
    <location>
        <begin position="105"/>
        <end position="131"/>
    </location>
</feature>
<dbReference type="PRINTS" id="PR00302">
    <property type="entry name" value="LUPUSLA"/>
</dbReference>
<dbReference type="InterPro" id="IPR036390">
    <property type="entry name" value="WH_DNA-bd_sf"/>
</dbReference>
<accession>A0A9P4S734</accession>
<keyword evidence="3" id="KW-0539">Nucleus</keyword>
<organism evidence="8 9">
    <name type="scientific">Patellaria atrata CBS 101060</name>
    <dbReference type="NCBI Taxonomy" id="1346257"/>
    <lineage>
        <taxon>Eukaryota</taxon>
        <taxon>Fungi</taxon>
        <taxon>Dikarya</taxon>
        <taxon>Ascomycota</taxon>
        <taxon>Pezizomycotina</taxon>
        <taxon>Dothideomycetes</taxon>
        <taxon>Dothideomycetes incertae sedis</taxon>
        <taxon>Patellariales</taxon>
        <taxon>Patellariaceae</taxon>
        <taxon>Patellaria</taxon>
    </lineage>
</organism>
<dbReference type="Gene3D" id="3.30.70.330">
    <property type="match status" value="1"/>
</dbReference>
<feature type="compositionally biased region" description="Basic and acidic residues" evidence="5">
    <location>
        <begin position="344"/>
        <end position="362"/>
    </location>
</feature>
<feature type="compositionally biased region" description="Basic and acidic residues" evidence="5">
    <location>
        <begin position="377"/>
        <end position="413"/>
    </location>
</feature>
<dbReference type="GO" id="GO:0005634">
    <property type="term" value="C:nucleus"/>
    <property type="evidence" value="ECO:0007669"/>
    <property type="project" value="UniProtKB-SubCell"/>
</dbReference>
<evidence type="ECO:0000256" key="3">
    <source>
        <dbReference type="ARBA" id="ARBA00023242"/>
    </source>
</evidence>
<comment type="subcellular location">
    <subcellularLocation>
        <location evidence="1">Nucleus</location>
    </subcellularLocation>
</comment>
<reference evidence="8" key="1">
    <citation type="journal article" date="2020" name="Stud. Mycol.">
        <title>101 Dothideomycetes genomes: a test case for predicting lifestyles and emergence of pathogens.</title>
        <authorList>
            <person name="Haridas S."/>
            <person name="Albert R."/>
            <person name="Binder M."/>
            <person name="Bloem J."/>
            <person name="Labutti K."/>
            <person name="Salamov A."/>
            <person name="Andreopoulos B."/>
            <person name="Baker S."/>
            <person name="Barry K."/>
            <person name="Bills G."/>
            <person name="Bluhm B."/>
            <person name="Cannon C."/>
            <person name="Castanera R."/>
            <person name="Culley D."/>
            <person name="Daum C."/>
            <person name="Ezra D."/>
            <person name="Gonzalez J."/>
            <person name="Henrissat B."/>
            <person name="Kuo A."/>
            <person name="Liang C."/>
            <person name="Lipzen A."/>
            <person name="Lutzoni F."/>
            <person name="Magnuson J."/>
            <person name="Mondo S."/>
            <person name="Nolan M."/>
            <person name="Ohm R."/>
            <person name="Pangilinan J."/>
            <person name="Park H.-J."/>
            <person name="Ramirez L."/>
            <person name="Alfaro M."/>
            <person name="Sun H."/>
            <person name="Tritt A."/>
            <person name="Yoshinaga Y."/>
            <person name="Zwiers L.-H."/>
            <person name="Turgeon B."/>
            <person name="Goodwin S."/>
            <person name="Spatafora J."/>
            <person name="Crous P."/>
            <person name="Grigoriev I."/>
        </authorList>
    </citation>
    <scope>NUCLEOTIDE SEQUENCE</scope>
    <source>
        <strain evidence="8">CBS 101060</strain>
    </source>
</reference>
<evidence type="ECO:0000256" key="4">
    <source>
        <dbReference type="PROSITE-ProRule" id="PRU00332"/>
    </source>
</evidence>
<dbReference type="EMBL" id="MU006100">
    <property type="protein sequence ID" value="KAF2837154.1"/>
    <property type="molecule type" value="Genomic_DNA"/>
</dbReference>
<dbReference type="AlphaFoldDB" id="A0A9P4S734"/>
<name>A0A9P4S734_9PEZI</name>
<dbReference type="InterPro" id="IPR000504">
    <property type="entry name" value="RRM_dom"/>
</dbReference>
<evidence type="ECO:0000313" key="8">
    <source>
        <dbReference type="EMBL" id="KAF2837154.1"/>
    </source>
</evidence>
<gene>
    <name evidence="8" type="ORF">M501DRAFT_187744</name>
</gene>
<feature type="compositionally biased region" description="Basic and acidic residues" evidence="5">
    <location>
        <begin position="35"/>
        <end position="98"/>
    </location>
</feature>
<sequence length="493" mass="55420">MVDEELKSESKAVVASEVPAQPEPTPATTENAMDVDSKEEGLKSEASKEEKPQEVEIKADESNTGDTKAEGSKAGETKVEASKADEPKPATEADKEATVKNGSDSNDKRKYEDNKRNTDGKHNGKRYEKRGQKPVSQYDHLPETDDPDEIRKQVEFYFSEANLHKDQNLLNKVGGAANNPIAIKYIHGFKRMKRFQPYSAVVAALKDSKFVEVNENDEVRRREPLSKNYSTDVHENRKVYQSANHHRAVYVKGFGKETPTTQLDLEAFFAPYGPIEEVRLRRETNPQSEDYNKFKESVFVGFQTEEAQQAFLALDPKPKWNGQDLLIMSKDAYVVLKGKEYAGKMKNDGKSSDRHDNRDKYRGNNGARAGRGGRGGGRFDRGRDRRDRDRRPGNRDERDWNGRRKDFQNGKSDKPKRKEKSASPKRRVDAHGIPIVESSVSPPYRSPKENATAGAEPPRKGLESPGKKRALEDASETQGEAKKVKAGELSINP</sequence>
<dbReference type="SMART" id="SM00360">
    <property type="entry name" value="RRM"/>
    <property type="match status" value="1"/>
</dbReference>
<evidence type="ECO:0000256" key="5">
    <source>
        <dbReference type="SAM" id="MobiDB-lite"/>
    </source>
</evidence>
<keyword evidence="2 4" id="KW-0694">RNA-binding</keyword>
<dbReference type="Pfam" id="PF05383">
    <property type="entry name" value="La"/>
    <property type="match status" value="1"/>
</dbReference>
<dbReference type="PANTHER" id="PTHR22792">
    <property type="entry name" value="LUPUS LA PROTEIN-RELATED"/>
    <property type="match status" value="1"/>
</dbReference>
<dbReference type="Gene3D" id="1.10.10.10">
    <property type="entry name" value="Winged helix-like DNA-binding domain superfamily/Winged helix DNA-binding domain"/>
    <property type="match status" value="1"/>
</dbReference>
<evidence type="ECO:0000256" key="2">
    <source>
        <dbReference type="ARBA" id="ARBA00022884"/>
    </source>
</evidence>
<dbReference type="OrthoDB" id="439993at2759"/>
<feature type="compositionally biased region" description="Basic and acidic residues" evidence="5">
    <location>
        <begin position="1"/>
        <end position="10"/>
    </location>
</feature>
<feature type="compositionally biased region" description="Basic and acidic residues" evidence="5">
    <location>
        <begin position="420"/>
        <end position="430"/>
    </location>
</feature>
<feature type="region of interest" description="Disordered" evidence="5">
    <location>
        <begin position="1"/>
        <end position="148"/>
    </location>
</feature>
<dbReference type="SUPFAM" id="SSF54928">
    <property type="entry name" value="RNA-binding domain, RBD"/>
    <property type="match status" value="1"/>
</dbReference>
<dbReference type="PROSITE" id="PS50102">
    <property type="entry name" value="RRM"/>
    <property type="match status" value="1"/>
</dbReference>
<comment type="caution">
    <text evidence="8">The sequence shown here is derived from an EMBL/GenBank/DDBJ whole genome shotgun (WGS) entry which is preliminary data.</text>
</comment>
<proteinExistence type="predicted"/>
<evidence type="ECO:0008006" key="10">
    <source>
        <dbReference type="Google" id="ProtNLM"/>
    </source>
</evidence>
<dbReference type="InterPro" id="IPR006630">
    <property type="entry name" value="La_HTH"/>
</dbReference>
<dbReference type="InterPro" id="IPR002344">
    <property type="entry name" value="Lupus_La"/>
</dbReference>
<protein>
    <recommendedName>
        <fullName evidence="10">HTH La-type RNA-binding domain-containing protein</fullName>
    </recommendedName>
</protein>
<keyword evidence="9" id="KW-1185">Reference proteome</keyword>